<proteinExistence type="predicted"/>
<gene>
    <name evidence="1" type="ORF">PHAVU_011G112600g</name>
</gene>
<dbReference type="EMBL" id="CM002298">
    <property type="protein sequence ID" value="ESW04636.1"/>
    <property type="molecule type" value="Genomic_DNA"/>
</dbReference>
<dbReference type="Proteomes" id="UP000000226">
    <property type="component" value="Chromosome 11"/>
</dbReference>
<name>V7AKL8_PHAVU</name>
<organism evidence="1 2">
    <name type="scientific">Phaseolus vulgaris</name>
    <name type="common">Kidney bean</name>
    <name type="synonym">French bean</name>
    <dbReference type="NCBI Taxonomy" id="3885"/>
    <lineage>
        <taxon>Eukaryota</taxon>
        <taxon>Viridiplantae</taxon>
        <taxon>Streptophyta</taxon>
        <taxon>Embryophyta</taxon>
        <taxon>Tracheophyta</taxon>
        <taxon>Spermatophyta</taxon>
        <taxon>Magnoliopsida</taxon>
        <taxon>eudicotyledons</taxon>
        <taxon>Gunneridae</taxon>
        <taxon>Pentapetalae</taxon>
        <taxon>rosids</taxon>
        <taxon>fabids</taxon>
        <taxon>Fabales</taxon>
        <taxon>Fabaceae</taxon>
        <taxon>Papilionoideae</taxon>
        <taxon>50 kb inversion clade</taxon>
        <taxon>NPAAA clade</taxon>
        <taxon>indigoferoid/millettioid clade</taxon>
        <taxon>Phaseoleae</taxon>
        <taxon>Phaseolus</taxon>
    </lineage>
</organism>
<accession>V7AKL8</accession>
<evidence type="ECO:0000313" key="1">
    <source>
        <dbReference type="EMBL" id="ESW04636.1"/>
    </source>
</evidence>
<protein>
    <submittedName>
        <fullName evidence="1">Uncharacterized protein</fullName>
    </submittedName>
</protein>
<keyword evidence="2" id="KW-1185">Reference proteome</keyword>
<dbReference type="Gramene" id="ESW04636">
    <property type="protein sequence ID" value="ESW04636"/>
    <property type="gene ID" value="PHAVU_011G112600g"/>
</dbReference>
<evidence type="ECO:0000313" key="2">
    <source>
        <dbReference type="Proteomes" id="UP000000226"/>
    </source>
</evidence>
<reference evidence="2" key="1">
    <citation type="journal article" date="2014" name="Nat. Genet.">
        <title>A reference genome for common bean and genome-wide analysis of dual domestications.</title>
        <authorList>
            <person name="Schmutz J."/>
            <person name="McClean P.E."/>
            <person name="Mamidi S."/>
            <person name="Wu G.A."/>
            <person name="Cannon S.B."/>
            <person name="Grimwood J."/>
            <person name="Jenkins J."/>
            <person name="Shu S."/>
            <person name="Song Q."/>
            <person name="Chavarro C."/>
            <person name="Torres-Torres M."/>
            <person name="Geffroy V."/>
            <person name="Moghaddam S.M."/>
            <person name="Gao D."/>
            <person name="Abernathy B."/>
            <person name="Barry K."/>
            <person name="Blair M."/>
            <person name="Brick M.A."/>
            <person name="Chovatia M."/>
            <person name="Gepts P."/>
            <person name="Goodstein D.M."/>
            <person name="Gonzales M."/>
            <person name="Hellsten U."/>
            <person name="Hyten D.L."/>
            <person name="Jia G."/>
            <person name="Kelly J.D."/>
            <person name="Kudrna D."/>
            <person name="Lee R."/>
            <person name="Richard M.M."/>
            <person name="Miklas P.N."/>
            <person name="Osorno J.M."/>
            <person name="Rodrigues J."/>
            <person name="Thareau V."/>
            <person name="Urrea C.A."/>
            <person name="Wang M."/>
            <person name="Yu Y."/>
            <person name="Zhang M."/>
            <person name="Wing R.A."/>
            <person name="Cregan P.B."/>
            <person name="Rokhsar D.S."/>
            <person name="Jackson S.A."/>
        </authorList>
    </citation>
    <scope>NUCLEOTIDE SEQUENCE [LARGE SCALE GENOMIC DNA]</scope>
    <source>
        <strain evidence="2">cv. G19833</strain>
    </source>
</reference>
<dbReference type="AlphaFoldDB" id="V7AKL8"/>
<sequence>MFLLFHLATQPFSKKKILLGGLMDWVRCITQNRNQKRRENQGLHTLRRVVLTRGSRNCHGLSKPNLGAKCRLTENTIHHCHVVTAYEKSAPEICHWPFFNKTDYNYIINKLRSLWKTNPEIIQNTLKCHNDIHFK</sequence>